<accession>A0ABV3HF09</accession>
<dbReference type="InterPro" id="IPR037523">
    <property type="entry name" value="VOC_core"/>
</dbReference>
<dbReference type="Pfam" id="PF00903">
    <property type="entry name" value="Glyoxalase"/>
    <property type="match status" value="1"/>
</dbReference>
<dbReference type="InterPro" id="IPR004360">
    <property type="entry name" value="Glyas_Fos-R_dOase_dom"/>
</dbReference>
<dbReference type="PROSITE" id="PS51819">
    <property type="entry name" value="VOC"/>
    <property type="match status" value="1"/>
</dbReference>
<dbReference type="InterPro" id="IPR029068">
    <property type="entry name" value="Glyas_Bleomycin-R_OHBP_Dase"/>
</dbReference>
<reference evidence="2 3" key="1">
    <citation type="submission" date="2024-06" db="EMBL/GenBank/DDBJ databases">
        <title>The Natural Products Discovery Center: Release of the First 8490 Sequenced Strains for Exploring Actinobacteria Biosynthetic Diversity.</title>
        <authorList>
            <person name="Kalkreuter E."/>
            <person name="Kautsar S.A."/>
            <person name="Yang D."/>
            <person name="Bader C.D."/>
            <person name="Teijaro C.N."/>
            <person name="Fluegel L."/>
            <person name="Davis C.M."/>
            <person name="Simpson J.R."/>
            <person name="Lauterbach L."/>
            <person name="Steele A.D."/>
            <person name="Gui C."/>
            <person name="Meng S."/>
            <person name="Li G."/>
            <person name="Viehrig K."/>
            <person name="Ye F."/>
            <person name="Su P."/>
            <person name="Kiefer A.F."/>
            <person name="Nichols A."/>
            <person name="Cepeda A.J."/>
            <person name="Yan W."/>
            <person name="Fan B."/>
            <person name="Jiang Y."/>
            <person name="Adhikari A."/>
            <person name="Zheng C.-J."/>
            <person name="Schuster L."/>
            <person name="Cowan T.M."/>
            <person name="Smanski M.J."/>
            <person name="Chevrette M.G."/>
            <person name="De Carvalho L.P.S."/>
            <person name="Shen B."/>
        </authorList>
    </citation>
    <scope>NUCLEOTIDE SEQUENCE [LARGE SCALE GENOMIC DNA]</scope>
    <source>
        <strain evidence="2 3">NPDC049574</strain>
    </source>
</reference>
<dbReference type="Gene3D" id="3.10.180.10">
    <property type="entry name" value="2,3-Dihydroxybiphenyl 1,2-Dioxygenase, domain 1"/>
    <property type="match status" value="1"/>
</dbReference>
<name>A0ABV3HF09_9ACTN</name>
<feature type="domain" description="VOC" evidence="1">
    <location>
        <begin position="7"/>
        <end position="124"/>
    </location>
</feature>
<comment type="caution">
    <text evidence="2">The sequence shown here is derived from an EMBL/GenBank/DDBJ whole genome shotgun (WGS) entry which is preliminary data.</text>
</comment>
<sequence length="125" mass="13637">MSTQPSTYAIQPILCTADLERSKSFYVELFGAEEHMRVPGDDGPFSVELRFGDVRLGLLAYMPGVEVPPGRIIVAVFVPDVDKLLPLVEPAGGKVRGPANDMPWGHRVAHITDPDGNLINLTQQL</sequence>
<gene>
    <name evidence="2" type="ORF">AB0K40_36975</name>
</gene>
<proteinExistence type="predicted"/>
<dbReference type="EMBL" id="JBFARM010000013">
    <property type="protein sequence ID" value="MEV4291133.1"/>
    <property type="molecule type" value="Genomic_DNA"/>
</dbReference>
<keyword evidence="3" id="KW-1185">Reference proteome</keyword>
<evidence type="ECO:0000313" key="3">
    <source>
        <dbReference type="Proteomes" id="UP001552427"/>
    </source>
</evidence>
<dbReference type="RefSeq" id="WP_364459126.1">
    <property type="nucleotide sequence ID" value="NZ_JBFARM010000013.1"/>
</dbReference>
<evidence type="ECO:0000259" key="1">
    <source>
        <dbReference type="PROSITE" id="PS51819"/>
    </source>
</evidence>
<dbReference type="SUPFAM" id="SSF54593">
    <property type="entry name" value="Glyoxalase/Bleomycin resistance protein/Dihydroxybiphenyl dioxygenase"/>
    <property type="match status" value="1"/>
</dbReference>
<protein>
    <submittedName>
        <fullName evidence="2">VOC family protein</fullName>
    </submittedName>
</protein>
<dbReference type="Proteomes" id="UP001552427">
    <property type="component" value="Unassembled WGS sequence"/>
</dbReference>
<evidence type="ECO:0000313" key="2">
    <source>
        <dbReference type="EMBL" id="MEV4291133.1"/>
    </source>
</evidence>
<organism evidence="2 3">
    <name type="scientific">Nonomuraea bangladeshensis</name>
    <dbReference type="NCBI Taxonomy" id="404385"/>
    <lineage>
        <taxon>Bacteria</taxon>
        <taxon>Bacillati</taxon>
        <taxon>Actinomycetota</taxon>
        <taxon>Actinomycetes</taxon>
        <taxon>Streptosporangiales</taxon>
        <taxon>Streptosporangiaceae</taxon>
        <taxon>Nonomuraea</taxon>
    </lineage>
</organism>